<protein>
    <submittedName>
        <fullName evidence="1">Uncharacterized protein</fullName>
    </submittedName>
</protein>
<gene>
    <name evidence="1" type="ORF">OCL97_04500</name>
</gene>
<dbReference type="RefSeq" id="WP_377367995.1">
    <property type="nucleotide sequence ID" value="NZ_JAOTJD010000005.1"/>
</dbReference>
<accession>A0ABW6CNA7</accession>
<comment type="caution">
    <text evidence="1">The sequence shown here is derived from an EMBL/GenBank/DDBJ whole genome shotgun (WGS) entry which is preliminary data.</text>
</comment>
<keyword evidence="2" id="KW-1185">Reference proteome</keyword>
<dbReference type="Proteomes" id="UP001598130">
    <property type="component" value="Unassembled WGS sequence"/>
</dbReference>
<evidence type="ECO:0000313" key="2">
    <source>
        <dbReference type="Proteomes" id="UP001598130"/>
    </source>
</evidence>
<organism evidence="1 2">
    <name type="scientific">Phenylobacterium ferrooxidans</name>
    <dbReference type="NCBI Taxonomy" id="2982689"/>
    <lineage>
        <taxon>Bacteria</taxon>
        <taxon>Pseudomonadati</taxon>
        <taxon>Pseudomonadota</taxon>
        <taxon>Alphaproteobacteria</taxon>
        <taxon>Caulobacterales</taxon>
        <taxon>Caulobacteraceae</taxon>
        <taxon>Phenylobacterium</taxon>
    </lineage>
</organism>
<dbReference type="EMBL" id="JAOTJD010000005">
    <property type="protein sequence ID" value="MFD3263226.1"/>
    <property type="molecule type" value="Genomic_DNA"/>
</dbReference>
<name>A0ABW6CNA7_9CAUL</name>
<evidence type="ECO:0000313" key="1">
    <source>
        <dbReference type="EMBL" id="MFD3263226.1"/>
    </source>
</evidence>
<reference evidence="1 2" key="1">
    <citation type="submission" date="2022-09" db="EMBL/GenBank/DDBJ databases">
        <title>New species of Phenylobacterium.</title>
        <authorList>
            <person name="Mieszkin S."/>
        </authorList>
    </citation>
    <scope>NUCLEOTIDE SEQUENCE [LARGE SCALE GENOMIC DNA]</scope>
    <source>
        <strain evidence="1 2">HK31-G</strain>
    </source>
</reference>
<sequence>MVQGGATFRATIAQVAAAILASPVITQSLQLSGAITPAAFAATQNDYAPVGLSAAAVARLTATGAQSITGIAGGAAGRVLILQNVGAAAISLLNANTGSTAANRFAFSYDRTIEPGRVLILIYDVTQSRWIDAEPLTKALAATMWAGVNDERFITAKGLFDASAPVSVAYAASIALDFATGINFDLDALTGALTLENPTNAKIGQSGRIRIPQDAAGSRLITYGAWFKAPGGPQALSTAPAAVDALYYFVRDATTVEYTLARAFS</sequence>
<proteinExistence type="predicted"/>